<gene>
    <name evidence="3" type="ORF">GCM10009733_059850</name>
</gene>
<evidence type="ECO:0000256" key="1">
    <source>
        <dbReference type="SAM" id="Phobius"/>
    </source>
</evidence>
<keyword evidence="1" id="KW-0812">Transmembrane</keyword>
<reference evidence="4" key="1">
    <citation type="journal article" date="2019" name="Int. J. Syst. Evol. Microbiol.">
        <title>The Global Catalogue of Microorganisms (GCM) 10K type strain sequencing project: providing services to taxonomists for standard genome sequencing and annotation.</title>
        <authorList>
            <consortium name="The Broad Institute Genomics Platform"/>
            <consortium name="The Broad Institute Genome Sequencing Center for Infectious Disease"/>
            <person name="Wu L."/>
            <person name="Ma J."/>
        </authorList>
    </citation>
    <scope>NUCLEOTIDE SEQUENCE [LARGE SCALE GENOMIC DNA]</scope>
    <source>
        <strain evidence="4">JCM 13929</strain>
    </source>
</reference>
<keyword evidence="4" id="KW-1185">Reference proteome</keyword>
<protein>
    <recommendedName>
        <fullName evidence="2">2TM domain-containing protein</fullName>
    </recommendedName>
</protein>
<feature type="domain" description="2TM" evidence="2">
    <location>
        <begin position="13"/>
        <end position="83"/>
    </location>
</feature>
<evidence type="ECO:0000313" key="3">
    <source>
        <dbReference type="EMBL" id="GAA1654519.1"/>
    </source>
</evidence>
<name>A0ABP4RLJ3_9ACTN</name>
<evidence type="ECO:0000259" key="2">
    <source>
        <dbReference type="Pfam" id="PF13239"/>
    </source>
</evidence>
<sequence>MNGASSSAQREWARRQLEKKRRLRADITGYVVVNAFLVGVWALTGFGYFWPGWVIGGWGVLLVLAAWNTYADRPISEADIDRELQRHG</sequence>
<proteinExistence type="predicted"/>
<dbReference type="InterPro" id="IPR025698">
    <property type="entry name" value="2TM_dom"/>
</dbReference>
<dbReference type="Pfam" id="PF13239">
    <property type="entry name" value="2TM"/>
    <property type="match status" value="1"/>
</dbReference>
<keyword evidence="1" id="KW-0472">Membrane</keyword>
<evidence type="ECO:0000313" key="4">
    <source>
        <dbReference type="Proteomes" id="UP001500064"/>
    </source>
</evidence>
<accession>A0ABP4RLJ3</accession>
<feature type="transmembrane region" description="Helical" evidence="1">
    <location>
        <begin position="23"/>
        <end position="42"/>
    </location>
</feature>
<dbReference type="RefSeq" id="WP_346109853.1">
    <property type="nucleotide sequence ID" value="NZ_BAAAMU010000050.1"/>
</dbReference>
<keyword evidence="1" id="KW-1133">Transmembrane helix</keyword>
<comment type="caution">
    <text evidence="3">The sequence shown here is derived from an EMBL/GenBank/DDBJ whole genome shotgun (WGS) entry which is preliminary data.</text>
</comment>
<feature type="transmembrane region" description="Helical" evidence="1">
    <location>
        <begin position="48"/>
        <end position="67"/>
    </location>
</feature>
<dbReference type="Proteomes" id="UP001500064">
    <property type="component" value="Unassembled WGS sequence"/>
</dbReference>
<organism evidence="3 4">
    <name type="scientific">Nonomuraea maheshkhaliensis</name>
    <dbReference type="NCBI Taxonomy" id="419590"/>
    <lineage>
        <taxon>Bacteria</taxon>
        <taxon>Bacillati</taxon>
        <taxon>Actinomycetota</taxon>
        <taxon>Actinomycetes</taxon>
        <taxon>Streptosporangiales</taxon>
        <taxon>Streptosporangiaceae</taxon>
        <taxon>Nonomuraea</taxon>
    </lineage>
</organism>
<dbReference type="EMBL" id="BAAAMU010000050">
    <property type="protein sequence ID" value="GAA1654519.1"/>
    <property type="molecule type" value="Genomic_DNA"/>
</dbReference>